<evidence type="ECO:0000256" key="4">
    <source>
        <dbReference type="ARBA" id="ARBA00013081"/>
    </source>
</evidence>
<keyword evidence="6" id="KW-0963">Cytoplasm</keyword>
<sequence>MIESYVEKKANPKWQKEIDLTRKAIEKAQQMQTKPKFFVVCGDLVDAFPNTPLNQPQVDDFKKVFAELKSDIPLICVCGNHDVGNTPTPETVDLYRQRFGDDYFVFWYDGVMFIVLNSQYYEDRSQTKEIAEKQDQWLDDVLKQAHKYRHVIVFQHIPWFLQKADEENDYFNIEKDLRIKMLDKFEKAGVKAIFCGHYHQNAGGKYKDMEVVVTSAIGAQLGNEKSGFRIVKVLANKIEHTYYELDSVPKCVNF</sequence>
<keyword evidence="7" id="KW-0479">Metal-binding</keyword>
<dbReference type="GO" id="GO:0046872">
    <property type="term" value="F:metal ion binding"/>
    <property type="evidence" value="ECO:0007669"/>
    <property type="project" value="UniProtKB-KW"/>
</dbReference>
<evidence type="ECO:0000256" key="7">
    <source>
        <dbReference type="ARBA" id="ARBA00022723"/>
    </source>
</evidence>
<evidence type="ECO:0000256" key="3">
    <source>
        <dbReference type="ARBA" id="ARBA00010567"/>
    </source>
</evidence>
<comment type="similarity">
    <text evidence="3">Belongs to the metallophosphoesterase superfamily. CPPED1 family.</text>
</comment>
<name>A0A443RKW6_9ACAR</name>
<comment type="subcellular location">
    <subcellularLocation>
        <location evidence="2">Cytoplasm</location>
    </subcellularLocation>
</comment>
<keyword evidence="14" id="KW-1185">Reference proteome</keyword>
<gene>
    <name evidence="13" type="ORF">B4U79_02290</name>
</gene>
<dbReference type="EC" id="3.1.3.16" evidence="4"/>
<dbReference type="InterPro" id="IPR029052">
    <property type="entry name" value="Metallo-depent_PP-like"/>
</dbReference>
<dbReference type="Pfam" id="PF00149">
    <property type="entry name" value="Metallophos"/>
    <property type="match status" value="1"/>
</dbReference>
<dbReference type="InterPro" id="IPR041867">
    <property type="entry name" value="MPP_CSTP1"/>
</dbReference>
<dbReference type="CDD" id="cd07395">
    <property type="entry name" value="MPP_CSTP1"/>
    <property type="match status" value="1"/>
</dbReference>
<evidence type="ECO:0000259" key="12">
    <source>
        <dbReference type="Pfam" id="PF00149"/>
    </source>
</evidence>
<dbReference type="Proteomes" id="UP000285301">
    <property type="component" value="Unassembled WGS sequence"/>
</dbReference>
<comment type="catalytic activity">
    <reaction evidence="11">
        <text>O-phospho-L-threonyl-[protein] + H2O = L-threonyl-[protein] + phosphate</text>
        <dbReference type="Rhea" id="RHEA:47004"/>
        <dbReference type="Rhea" id="RHEA-COMP:11060"/>
        <dbReference type="Rhea" id="RHEA-COMP:11605"/>
        <dbReference type="ChEBI" id="CHEBI:15377"/>
        <dbReference type="ChEBI" id="CHEBI:30013"/>
        <dbReference type="ChEBI" id="CHEBI:43474"/>
        <dbReference type="ChEBI" id="CHEBI:61977"/>
        <dbReference type="EC" id="3.1.3.16"/>
    </reaction>
</comment>
<dbReference type="GO" id="GO:0005737">
    <property type="term" value="C:cytoplasm"/>
    <property type="evidence" value="ECO:0007669"/>
    <property type="project" value="UniProtKB-SubCell"/>
</dbReference>
<evidence type="ECO:0000313" key="14">
    <source>
        <dbReference type="Proteomes" id="UP000285301"/>
    </source>
</evidence>
<evidence type="ECO:0000256" key="11">
    <source>
        <dbReference type="ARBA" id="ARBA00048336"/>
    </source>
</evidence>
<dbReference type="Gene3D" id="3.60.21.10">
    <property type="match status" value="1"/>
</dbReference>
<keyword evidence="8" id="KW-0378">Hydrolase</keyword>
<feature type="domain" description="Calcineurin-like phosphoesterase" evidence="12">
    <location>
        <begin position="22"/>
        <end position="200"/>
    </location>
</feature>
<dbReference type="GO" id="GO:0004722">
    <property type="term" value="F:protein serine/threonine phosphatase activity"/>
    <property type="evidence" value="ECO:0007669"/>
    <property type="project" value="UniProtKB-EC"/>
</dbReference>
<comment type="cofactor">
    <cofactor evidence="1">
        <name>a divalent metal cation</name>
        <dbReference type="ChEBI" id="CHEBI:60240"/>
    </cofactor>
</comment>
<dbReference type="InterPro" id="IPR051918">
    <property type="entry name" value="STPP_CPPED1"/>
</dbReference>
<evidence type="ECO:0000256" key="2">
    <source>
        <dbReference type="ARBA" id="ARBA00004496"/>
    </source>
</evidence>
<evidence type="ECO:0000256" key="9">
    <source>
        <dbReference type="ARBA" id="ARBA00032900"/>
    </source>
</evidence>
<dbReference type="PANTHER" id="PTHR43143">
    <property type="entry name" value="METALLOPHOSPHOESTERASE, CALCINEURIN SUPERFAMILY"/>
    <property type="match status" value="1"/>
</dbReference>
<dbReference type="SUPFAM" id="SSF56300">
    <property type="entry name" value="Metallo-dependent phosphatases"/>
    <property type="match status" value="1"/>
</dbReference>
<comment type="caution">
    <text evidence="13">The sequence shown here is derived from an EMBL/GenBank/DDBJ whole genome shotgun (WGS) entry which is preliminary data.</text>
</comment>
<dbReference type="OrthoDB" id="45007at2759"/>
<dbReference type="EMBL" id="NCKU01000340">
    <property type="protein sequence ID" value="RWS15909.1"/>
    <property type="molecule type" value="Genomic_DNA"/>
</dbReference>
<evidence type="ECO:0000256" key="5">
    <source>
        <dbReference type="ARBA" id="ARBA00013356"/>
    </source>
</evidence>
<evidence type="ECO:0000256" key="1">
    <source>
        <dbReference type="ARBA" id="ARBA00001968"/>
    </source>
</evidence>
<reference evidence="13 14" key="1">
    <citation type="journal article" date="2018" name="Gigascience">
        <title>Genomes of trombidid mites reveal novel predicted allergens and laterally-transferred genes associated with secondary metabolism.</title>
        <authorList>
            <person name="Dong X."/>
            <person name="Chaisiri K."/>
            <person name="Xia D."/>
            <person name="Armstrong S.D."/>
            <person name="Fang Y."/>
            <person name="Donnelly M.J."/>
            <person name="Kadowaki T."/>
            <person name="McGarry J.W."/>
            <person name="Darby A.C."/>
            <person name="Makepeace B.L."/>
        </authorList>
    </citation>
    <scope>NUCLEOTIDE SEQUENCE [LARGE SCALE GENOMIC DNA]</scope>
    <source>
        <strain evidence="13">UoL-WK</strain>
    </source>
</reference>
<evidence type="ECO:0000256" key="8">
    <source>
        <dbReference type="ARBA" id="ARBA00022801"/>
    </source>
</evidence>
<evidence type="ECO:0000256" key="6">
    <source>
        <dbReference type="ARBA" id="ARBA00022490"/>
    </source>
</evidence>
<dbReference type="InterPro" id="IPR004843">
    <property type="entry name" value="Calcineurin-like_PHP"/>
</dbReference>
<organism evidence="13 14">
    <name type="scientific">Dinothrombium tinctorium</name>
    <dbReference type="NCBI Taxonomy" id="1965070"/>
    <lineage>
        <taxon>Eukaryota</taxon>
        <taxon>Metazoa</taxon>
        <taxon>Ecdysozoa</taxon>
        <taxon>Arthropoda</taxon>
        <taxon>Chelicerata</taxon>
        <taxon>Arachnida</taxon>
        <taxon>Acari</taxon>
        <taxon>Acariformes</taxon>
        <taxon>Trombidiformes</taxon>
        <taxon>Prostigmata</taxon>
        <taxon>Anystina</taxon>
        <taxon>Parasitengona</taxon>
        <taxon>Trombidioidea</taxon>
        <taxon>Trombidiidae</taxon>
        <taxon>Dinothrombium</taxon>
    </lineage>
</organism>
<protein>
    <recommendedName>
        <fullName evidence="5">Serine/threonine-protein phosphatase CPPED1</fullName>
        <ecNumber evidence="4">3.1.3.16</ecNumber>
    </recommendedName>
    <alternativeName>
        <fullName evidence="9">Calcineurin-like phosphoesterase domain-containing protein 1</fullName>
    </alternativeName>
</protein>
<evidence type="ECO:0000256" key="10">
    <source>
        <dbReference type="ARBA" id="ARBA00047761"/>
    </source>
</evidence>
<accession>A0A443RKW6</accession>
<proteinExistence type="inferred from homology"/>
<evidence type="ECO:0000313" key="13">
    <source>
        <dbReference type="EMBL" id="RWS15909.1"/>
    </source>
</evidence>
<dbReference type="AlphaFoldDB" id="A0A443RKW6"/>
<comment type="catalytic activity">
    <reaction evidence="10">
        <text>O-phospho-L-seryl-[protein] + H2O = L-seryl-[protein] + phosphate</text>
        <dbReference type="Rhea" id="RHEA:20629"/>
        <dbReference type="Rhea" id="RHEA-COMP:9863"/>
        <dbReference type="Rhea" id="RHEA-COMP:11604"/>
        <dbReference type="ChEBI" id="CHEBI:15377"/>
        <dbReference type="ChEBI" id="CHEBI:29999"/>
        <dbReference type="ChEBI" id="CHEBI:43474"/>
        <dbReference type="ChEBI" id="CHEBI:83421"/>
        <dbReference type="EC" id="3.1.3.16"/>
    </reaction>
</comment>
<dbReference type="PANTHER" id="PTHR43143:SF1">
    <property type="entry name" value="SERINE_THREONINE-PROTEIN PHOSPHATASE CPPED1"/>
    <property type="match status" value="1"/>
</dbReference>
<dbReference type="STRING" id="1965070.A0A443RKW6"/>